<dbReference type="InterPro" id="IPR000917">
    <property type="entry name" value="Sulfatase_N"/>
</dbReference>
<evidence type="ECO:0000313" key="7">
    <source>
        <dbReference type="Proteomes" id="UP000001555"/>
    </source>
</evidence>
<dbReference type="GO" id="GO:0046872">
    <property type="term" value="F:metal ion binding"/>
    <property type="evidence" value="ECO:0007669"/>
    <property type="project" value="UniProtKB-KW"/>
</dbReference>
<feature type="domain" description="Sulfatase N-terminal" evidence="5">
    <location>
        <begin position="3"/>
        <end position="45"/>
    </location>
</feature>
<organism evidence="6 7">
    <name type="scientific">Ixodes scapularis</name>
    <name type="common">Black-legged tick</name>
    <name type="synonym">Deer tick</name>
    <dbReference type="NCBI Taxonomy" id="6945"/>
    <lineage>
        <taxon>Eukaryota</taxon>
        <taxon>Metazoa</taxon>
        <taxon>Ecdysozoa</taxon>
        <taxon>Arthropoda</taxon>
        <taxon>Chelicerata</taxon>
        <taxon>Arachnida</taxon>
        <taxon>Acari</taxon>
        <taxon>Parasitiformes</taxon>
        <taxon>Ixodida</taxon>
        <taxon>Ixodoidea</taxon>
        <taxon>Ixodidae</taxon>
        <taxon>Ixodinae</taxon>
        <taxon>Ixodes</taxon>
    </lineage>
</organism>
<keyword evidence="7" id="KW-1185">Reference proteome</keyword>
<dbReference type="AlphaFoldDB" id="A0A1S4L4T2"/>
<evidence type="ECO:0000256" key="4">
    <source>
        <dbReference type="ARBA" id="ARBA00022801"/>
    </source>
</evidence>
<dbReference type="GO" id="GO:0016787">
    <property type="term" value="F:hydrolase activity"/>
    <property type="evidence" value="ECO:0007669"/>
    <property type="project" value="UniProtKB-KW"/>
</dbReference>
<dbReference type="InterPro" id="IPR017850">
    <property type="entry name" value="Alkaline_phosphatase_core_sf"/>
</dbReference>
<sequence>KDIRRHYYAAVSYLDSQVSSLLDVLNETGLRRNTWVVFIGDHGNRRHVL</sequence>
<comment type="similarity">
    <text evidence="2">Belongs to the sulfatase family.</text>
</comment>
<accession>A0A1S4L4T2</accession>
<evidence type="ECO:0000259" key="5">
    <source>
        <dbReference type="Pfam" id="PF00884"/>
    </source>
</evidence>
<comment type="cofactor">
    <cofactor evidence="1">
        <name>Ca(2+)</name>
        <dbReference type="ChEBI" id="CHEBI:29108"/>
    </cofactor>
</comment>
<dbReference type="EMBL" id="ABJB010238682">
    <property type="status" value="NOT_ANNOTATED_CDS"/>
    <property type="molecule type" value="Genomic_DNA"/>
</dbReference>
<protein>
    <recommendedName>
        <fullName evidence="5">Sulfatase N-terminal domain-containing protein</fullName>
    </recommendedName>
</protein>
<name>A0A1S4L4T2_IXOSC</name>
<dbReference type="PANTHER" id="PTHR45953">
    <property type="entry name" value="IDURONATE 2-SULFATASE"/>
    <property type="match status" value="1"/>
</dbReference>
<keyword evidence="3" id="KW-0479">Metal-binding</keyword>
<reference evidence="7" key="1">
    <citation type="submission" date="2008-03" db="EMBL/GenBank/DDBJ databases">
        <title>Annotation of Ixodes scapularis.</title>
        <authorList>
            <consortium name="Ixodes scapularis Genome Project Consortium"/>
            <person name="Caler E."/>
            <person name="Hannick L.I."/>
            <person name="Bidwell S."/>
            <person name="Joardar V."/>
            <person name="Thiagarajan M."/>
            <person name="Amedeo P."/>
            <person name="Galinsky K.J."/>
            <person name="Schobel S."/>
            <person name="Inman J."/>
            <person name="Hostetler J."/>
            <person name="Miller J."/>
            <person name="Hammond M."/>
            <person name="Megy K."/>
            <person name="Lawson D."/>
            <person name="Kodira C."/>
            <person name="Sutton G."/>
            <person name="Meyer J."/>
            <person name="Hill C.A."/>
            <person name="Birren B."/>
            <person name="Nene V."/>
            <person name="Collins F."/>
            <person name="Alarcon-Chaidez F."/>
            <person name="Wikel S."/>
            <person name="Strausberg R."/>
        </authorList>
    </citation>
    <scope>NUCLEOTIDE SEQUENCE [LARGE SCALE GENOMIC DNA]</scope>
    <source>
        <strain evidence="7">Wikel</strain>
    </source>
</reference>
<dbReference type="Pfam" id="PF00884">
    <property type="entry name" value="Sulfatase"/>
    <property type="match status" value="1"/>
</dbReference>
<reference evidence="6" key="2">
    <citation type="submission" date="2020-05" db="UniProtKB">
        <authorList>
            <consortium name="EnsemblMetazoa"/>
        </authorList>
    </citation>
    <scope>IDENTIFICATION</scope>
    <source>
        <strain evidence="6">wikel</strain>
    </source>
</reference>
<dbReference type="Gene3D" id="3.40.720.10">
    <property type="entry name" value="Alkaline Phosphatase, subunit A"/>
    <property type="match status" value="1"/>
</dbReference>
<dbReference type="EnsemblMetazoa" id="ISCW008757-RA">
    <property type="protein sequence ID" value="ISCW008757-PA"/>
    <property type="gene ID" value="ISCW008757"/>
</dbReference>
<evidence type="ECO:0000256" key="1">
    <source>
        <dbReference type="ARBA" id="ARBA00001913"/>
    </source>
</evidence>
<evidence type="ECO:0000256" key="2">
    <source>
        <dbReference type="ARBA" id="ARBA00008779"/>
    </source>
</evidence>
<dbReference type="VEuPathDB" id="VectorBase:ISCW008757"/>
<dbReference type="InParanoid" id="A0A1S4L4T2"/>
<dbReference type="Proteomes" id="UP000001555">
    <property type="component" value="Unassembled WGS sequence"/>
</dbReference>
<proteinExistence type="inferred from homology"/>
<dbReference type="SUPFAM" id="SSF53649">
    <property type="entry name" value="Alkaline phosphatase-like"/>
    <property type="match status" value="1"/>
</dbReference>
<keyword evidence="4" id="KW-0378">Hydrolase</keyword>
<dbReference type="PANTHER" id="PTHR45953:SF1">
    <property type="entry name" value="IDURONATE 2-SULFATASE"/>
    <property type="match status" value="1"/>
</dbReference>
<evidence type="ECO:0000313" key="6">
    <source>
        <dbReference type="EnsemblMetazoa" id="ISCW008757-PA"/>
    </source>
</evidence>
<evidence type="ECO:0000256" key="3">
    <source>
        <dbReference type="ARBA" id="ARBA00022723"/>
    </source>
</evidence>